<dbReference type="HOGENOM" id="CLU_1352585_0_0_5"/>
<evidence type="ECO:0008006" key="3">
    <source>
        <dbReference type="Google" id="ProtNLM"/>
    </source>
</evidence>
<dbReference type="STRING" id="91604.ID47_05955"/>
<evidence type="ECO:0000313" key="2">
    <source>
        <dbReference type="Proteomes" id="UP000028926"/>
    </source>
</evidence>
<proteinExistence type="predicted"/>
<dbReference type="AlphaFoldDB" id="A0A077AWH3"/>
<dbReference type="InterPro" id="IPR021675">
    <property type="entry name" value="DUF3261"/>
</dbReference>
<dbReference type="KEGG" id="paca:ID47_05955"/>
<dbReference type="eggNOG" id="ENOG5031BI1">
    <property type="taxonomic scope" value="Bacteria"/>
</dbReference>
<name>A0A077AWH3_9PROT</name>
<organism evidence="1 2">
    <name type="scientific">Candidatus Odyssella acanthamoebae</name>
    <dbReference type="NCBI Taxonomy" id="91604"/>
    <lineage>
        <taxon>Bacteria</taxon>
        <taxon>Pseudomonadati</taxon>
        <taxon>Pseudomonadota</taxon>
        <taxon>Alphaproteobacteria</taxon>
        <taxon>Holosporales</taxon>
        <taxon>Candidatus Paracaedibacteraceae</taxon>
        <taxon>Candidatus Odyssella</taxon>
    </lineage>
</organism>
<sequence>MNKLIQRFFLTSACLMLSNCSSLLPELRSELPLQKPTDKVIELAPGVQMQLANVWPLKGQGTYLQRIKSSIGQQQYTLTVHITLEPTKLEFVAFNDMMGRLYSLKWTPDQTLWEASDYIPDTMRPENIIGDFLLVHLEIDQLKANIKGADVIEHGNERIIQTPSGIVRKITRFNRQGDLWQKARIQNPKIGYNLDIETLPTP</sequence>
<gene>
    <name evidence="1" type="ORF">ID47_05955</name>
</gene>
<keyword evidence="2" id="KW-1185">Reference proteome</keyword>
<dbReference type="RefSeq" id="WP_038464728.1">
    <property type="nucleotide sequence ID" value="NZ_CP008941.1"/>
</dbReference>
<reference evidence="1 2" key="1">
    <citation type="submission" date="2014-07" db="EMBL/GenBank/DDBJ databases">
        <title>Comparative genomic insights into amoeba endosymbionts belonging to the families of Holosporaceae and Candidatus Midichloriaceae within Rickettsiales.</title>
        <authorList>
            <person name="Wang Z."/>
            <person name="Wu M."/>
        </authorList>
    </citation>
    <scope>NUCLEOTIDE SEQUENCE [LARGE SCALE GENOMIC DNA]</scope>
    <source>
        <strain evidence="1">PRA3</strain>
    </source>
</reference>
<dbReference type="Pfam" id="PF11659">
    <property type="entry name" value="DUF3261"/>
    <property type="match status" value="1"/>
</dbReference>
<dbReference type="OrthoDB" id="8159261at2"/>
<evidence type="ECO:0000313" key="1">
    <source>
        <dbReference type="EMBL" id="AIK96374.1"/>
    </source>
</evidence>
<protein>
    <recommendedName>
        <fullName evidence="3">DUF3261 domain-containing protein</fullName>
    </recommendedName>
</protein>
<dbReference type="EMBL" id="CP008941">
    <property type="protein sequence ID" value="AIK96374.1"/>
    <property type="molecule type" value="Genomic_DNA"/>
</dbReference>
<dbReference type="Proteomes" id="UP000028926">
    <property type="component" value="Chromosome"/>
</dbReference>
<accession>A0A077AWH3</accession>